<evidence type="ECO:0000313" key="1">
    <source>
        <dbReference type="EMBL" id="CAJ2635519.1"/>
    </source>
</evidence>
<protein>
    <submittedName>
        <fullName evidence="1">Uncharacterized protein</fullName>
    </submittedName>
</protein>
<dbReference type="EMBL" id="CASHSV030000002">
    <property type="protein sequence ID" value="CAJ2635519.1"/>
    <property type="molecule type" value="Genomic_DNA"/>
</dbReference>
<evidence type="ECO:0000313" key="2">
    <source>
        <dbReference type="Proteomes" id="UP001177021"/>
    </source>
</evidence>
<proteinExistence type="predicted"/>
<accession>A0ACB0ISH5</accession>
<sequence length="526" mass="61262">MEKRICFENFEDDIVKLDGESSDNSLLVMQVPAHVTTDRRCKAYIVAKGRQCAGTAISNDIYCCAHFSSKKRKCVDVRTPISQVPSQVENHVQVQENVNVLTNQYFHGEASRNNNKEELALSFYEWLEVDEPMAVWFKLQCEEKWHAGIKCARADWPLTIIRDKPTNNNQNKKFVIFSPKTKNYFWVDMLLVQSIHEFPQPIAYETHQDGLKFVQDFTIARQFIMQKLAGDMLHLVHLIHYNALIESARNVIVWKQFGMEAYKCHTYSELGKMVKKLQNNIVQQYIKANWKLHSYESWAERCKNANSAETIELLEEELNGSILWKDVRALWNAPVQLKLSSEWETWKHDVMKSFATFHSFSSNNGTQPEHASSSNSLRQASLQFGTQRPKLKVLHANTHSMKCKICLENFSDEQILVNHWMENHTKEAQELFRGYCCALCFDSFTSKQLLERHVHERHRVHFEEHLFLLLCIPCGIHFDKTEELQLHFMSAHPAEFKLSKAPQHVTLSTDVDSQKLIEQGNEEVRE</sequence>
<dbReference type="Proteomes" id="UP001177021">
    <property type="component" value="Unassembled WGS sequence"/>
</dbReference>
<organism evidence="1 2">
    <name type="scientific">Trifolium pratense</name>
    <name type="common">Red clover</name>
    <dbReference type="NCBI Taxonomy" id="57577"/>
    <lineage>
        <taxon>Eukaryota</taxon>
        <taxon>Viridiplantae</taxon>
        <taxon>Streptophyta</taxon>
        <taxon>Embryophyta</taxon>
        <taxon>Tracheophyta</taxon>
        <taxon>Spermatophyta</taxon>
        <taxon>Magnoliopsida</taxon>
        <taxon>eudicotyledons</taxon>
        <taxon>Gunneridae</taxon>
        <taxon>Pentapetalae</taxon>
        <taxon>rosids</taxon>
        <taxon>fabids</taxon>
        <taxon>Fabales</taxon>
        <taxon>Fabaceae</taxon>
        <taxon>Papilionoideae</taxon>
        <taxon>50 kb inversion clade</taxon>
        <taxon>NPAAA clade</taxon>
        <taxon>Hologalegina</taxon>
        <taxon>IRL clade</taxon>
        <taxon>Trifolieae</taxon>
        <taxon>Trifolium</taxon>
    </lineage>
</organism>
<keyword evidence="2" id="KW-1185">Reference proteome</keyword>
<gene>
    <name evidence="1" type="ORF">MILVUS5_LOCUS6187</name>
</gene>
<name>A0ACB0ISH5_TRIPR</name>
<comment type="caution">
    <text evidence="1">The sequence shown here is derived from an EMBL/GenBank/DDBJ whole genome shotgun (WGS) entry which is preliminary data.</text>
</comment>
<reference evidence="1" key="1">
    <citation type="submission" date="2023-10" db="EMBL/GenBank/DDBJ databases">
        <authorList>
            <person name="Rodriguez Cubillos JULIANA M."/>
            <person name="De Vega J."/>
        </authorList>
    </citation>
    <scope>NUCLEOTIDE SEQUENCE</scope>
</reference>